<feature type="region of interest" description="Disordered" evidence="1">
    <location>
        <begin position="250"/>
        <end position="316"/>
    </location>
</feature>
<accession>A0A1Q8RUG7</accession>
<dbReference type="EMBL" id="MPGH01000088">
    <property type="protein sequence ID" value="OLN88011.1"/>
    <property type="molecule type" value="Genomic_DNA"/>
</dbReference>
<feature type="compositionally biased region" description="Polar residues" evidence="1">
    <location>
        <begin position="8"/>
        <end position="54"/>
    </location>
</feature>
<dbReference type="Proteomes" id="UP000186583">
    <property type="component" value="Unassembled WGS sequence"/>
</dbReference>
<comment type="caution">
    <text evidence="2">The sequence shown here is derived from an EMBL/GenBank/DDBJ whole genome shotgun (WGS) entry which is preliminary data.</text>
</comment>
<gene>
    <name evidence="2" type="ORF">CCHL11_00475</name>
</gene>
<proteinExistence type="predicted"/>
<feature type="compositionally biased region" description="Polar residues" evidence="1">
    <location>
        <begin position="307"/>
        <end position="316"/>
    </location>
</feature>
<feature type="region of interest" description="Disordered" evidence="1">
    <location>
        <begin position="1"/>
        <end position="91"/>
    </location>
</feature>
<keyword evidence="3" id="KW-1185">Reference proteome</keyword>
<reference evidence="2 3" key="1">
    <citation type="submission" date="2016-11" db="EMBL/GenBank/DDBJ databases">
        <title>Draft Genome Assembly of Colletotrichum chlorophyti a pathogen of herbaceous plants.</title>
        <authorList>
            <person name="Gan P."/>
            <person name="Narusaka M."/>
            <person name="Tsushima A."/>
            <person name="Narusaka Y."/>
            <person name="Takano Y."/>
            <person name="Shirasu K."/>
        </authorList>
    </citation>
    <scope>NUCLEOTIDE SEQUENCE [LARGE SCALE GENOMIC DNA]</scope>
    <source>
        <strain evidence="2 3">NTL11</strain>
    </source>
</reference>
<evidence type="ECO:0000256" key="1">
    <source>
        <dbReference type="SAM" id="MobiDB-lite"/>
    </source>
</evidence>
<organism evidence="2 3">
    <name type="scientific">Colletotrichum chlorophyti</name>
    <dbReference type="NCBI Taxonomy" id="708187"/>
    <lineage>
        <taxon>Eukaryota</taxon>
        <taxon>Fungi</taxon>
        <taxon>Dikarya</taxon>
        <taxon>Ascomycota</taxon>
        <taxon>Pezizomycotina</taxon>
        <taxon>Sordariomycetes</taxon>
        <taxon>Hypocreomycetidae</taxon>
        <taxon>Glomerellales</taxon>
        <taxon>Glomerellaceae</taxon>
        <taxon>Colletotrichum</taxon>
    </lineage>
</organism>
<name>A0A1Q8RUG7_9PEZI</name>
<feature type="compositionally biased region" description="Acidic residues" evidence="1">
    <location>
        <begin position="271"/>
        <end position="283"/>
    </location>
</feature>
<feature type="compositionally biased region" description="Basic and acidic residues" evidence="1">
    <location>
        <begin position="250"/>
        <end position="270"/>
    </location>
</feature>
<dbReference type="OrthoDB" id="5286775at2759"/>
<evidence type="ECO:0000313" key="3">
    <source>
        <dbReference type="Proteomes" id="UP000186583"/>
    </source>
</evidence>
<sequence length="414" mass="46678">MNRPLSGSLWSLSPADTTQDSRPLSRSLLSATPLTQTPATSTSTDRSGTPTSDKVLSGRIKKAPRKVAGRTEDVLSEKEKEEQRQQLEDMDAERKLFPGSGNWAEDELRLFKILYMRQYNPILPSHWSMDFRGIPIPDVLFASSEVHPPIINSQSDNDFKATRAFVRLIELSANVRALCQTKQRHRARVLIEKELLEYTKWAEHDGGYTNCDYLPNLIIDTVDTSSTPQEIEEHMQLRLRSAAAAHRSHWRSDELYSSHDDKSDAKHTGDDTEEEEEDEEAEPEDNRVVLIPDKYPTPSPPKLQAAHQPTPSRHANNLYQSLRNGAKTQYNRRPPVIYGLFVVNSSVMVLTIDSAKDGDDAYVSYQVEVGFSKRGQAVWNAITIAIVVCLARDAMMEMKKHFEPIFGGDSDPDA</sequence>
<protein>
    <submittedName>
        <fullName evidence="2">Uncharacterized protein</fullName>
    </submittedName>
</protein>
<feature type="compositionally biased region" description="Basic residues" evidence="1">
    <location>
        <begin position="59"/>
        <end position="68"/>
    </location>
</feature>
<evidence type="ECO:0000313" key="2">
    <source>
        <dbReference type="EMBL" id="OLN88011.1"/>
    </source>
</evidence>
<dbReference type="AlphaFoldDB" id="A0A1Q8RUG7"/>
<feature type="compositionally biased region" description="Basic and acidic residues" evidence="1">
    <location>
        <begin position="69"/>
        <end position="91"/>
    </location>
</feature>